<dbReference type="Gene3D" id="1.20.120.160">
    <property type="entry name" value="HPT domain"/>
    <property type="match status" value="1"/>
</dbReference>
<dbReference type="InterPro" id="IPR008207">
    <property type="entry name" value="Sig_transdc_His_kin_Hpt_dom"/>
</dbReference>
<evidence type="ECO:0000313" key="5">
    <source>
        <dbReference type="Proteomes" id="UP000472320"/>
    </source>
</evidence>
<comment type="caution">
    <text evidence="4">The sequence shown here is derived from an EMBL/GenBank/DDBJ whole genome shotgun (WGS) entry which is preliminary data.</text>
</comment>
<accession>A0A6L6QPU4</accession>
<keyword evidence="1" id="KW-0902">Two-component regulatory system</keyword>
<sequence length="199" mass="21322">MSNSHSSAPTRLRLDVEEGLDRLMGERALYLQILCRFLQDHRDSCTRISTLLSQRLEAQAQLAAHSLKGSAGLIGAQLVHDQSVLVENAIACGADIATLLEHLNVLLGETCASIDELLREHGDHVAPSDAAAIDPAQLRVLIEELVELLRDGDGAAIDLVEKSAPVLAAALGVPTFQMLAAATHAFDFETALDALEMEL</sequence>
<keyword evidence="5" id="KW-1185">Reference proteome</keyword>
<reference evidence="4 5" key="1">
    <citation type="submission" date="2019-11" db="EMBL/GenBank/DDBJ databases">
        <title>Type strains purchased from KCTC, JCM and DSMZ.</title>
        <authorList>
            <person name="Lu H."/>
        </authorList>
    </citation>
    <scope>NUCLEOTIDE SEQUENCE [LARGE SCALE GENOMIC DNA]</scope>
    <source>
        <strain evidence="4 5">JCM 31587</strain>
    </source>
</reference>
<dbReference type="SUPFAM" id="SSF47226">
    <property type="entry name" value="Histidine-containing phosphotransfer domain, HPT domain"/>
    <property type="match status" value="1"/>
</dbReference>
<dbReference type="RefSeq" id="WP_155457308.1">
    <property type="nucleotide sequence ID" value="NZ_WNKX01000042.1"/>
</dbReference>
<organism evidence="4 5">
    <name type="scientific">Massilia eburnea</name>
    <dbReference type="NCBI Taxonomy" id="1776165"/>
    <lineage>
        <taxon>Bacteria</taxon>
        <taxon>Pseudomonadati</taxon>
        <taxon>Pseudomonadota</taxon>
        <taxon>Betaproteobacteria</taxon>
        <taxon>Burkholderiales</taxon>
        <taxon>Oxalobacteraceae</taxon>
        <taxon>Telluria group</taxon>
        <taxon>Massilia</taxon>
    </lineage>
</organism>
<feature type="domain" description="HPt" evidence="3">
    <location>
        <begin position="26"/>
        <end position="121"/>
    </location>
</feature>
<evidence type="ECO:0000256" key="1">
    <source>
        <dbReference type="ARBA" id="ARBA00023012"/>
    </source>
</evidence>
<dbReference type="Proteomes" id="UP000472320">
    <property type="component" value="Unassembled WGS sequence"/>
</dbReference>
<dbReference type="GO" id="GO:0000160">
    <property type="term" value="P:phosphorelay signal transduction system"/>
    <property type="evidence" value="ECO:0007669"/>
    <property type="project" value="UniProtKB-KW"/>
</dbReference>
<proteinExistence type="predicted"/>
<dbReference type="AlphaFoldDB" id="A0A6L6QPU4"/>
<keyword evidence="2" id="KW-0597">Phosphoprotein</keyword>
<name>A0A6L6QPU4_9BURK</name>
<dbReference type="GO" id="GO:0004672">
    <property type="term" value="F:protein kinase activity"/>
    <property type="evidence" value="ECO:0007669"/>
    <property type="project" value="UniProtKB-ARBA"/>
</dbReference>
<evidence type="ECO:0000313" key="4">
    <source>
        <dbReference type="EMBL" id="MTW14369.1"/>
    </source>
</evidence>
<gene>
    <name evidence="4" type="ORF">GM658_27510</name>
</gene>
<dbReference type="EMBL" id="WNKX01000042">
    <property type="protein sequence ID" value="MTW14369.1"/>
    <property type="molecule type" value="Genomic_DNA"/>
</dbReference>
<dbReference type="Pfam" id="PF01627">
    <property type="entry name" value="Hpt"/>
    <property type="match status" value="1"/>
</dbReference>
<evidence type="ECO:0000259" key="3">
    <source>
        <dbReference type="PROSITE" id="PS50894"/>
    </source>
</evidence>
<dbReference type="InterPro" id="IPR036641">
    <property type="entry name" value="HPT_dom_sf"/>
</dbReference>
<protein>
    <submittedName>
        <fullName evidence="4">Sensor/response regulator hybrid protein</fullName>
    </submittedName>
</protein>
<feature type="modified residue" description="Phosphohistidine" evidence="2">
    <location>
        <position position="65"/>
    </location>
</feature>
<dbReference type="PROSITE" id="PS50894">
    <property type="entry name" value="HPT"/>
    <property type="match status" value="1"/>
</dbReference>
<dbReference type="OrthoDB" id="8757919at2"/>
<evidence type="ECO:0000256" key="2">
    <source>
        <dbReference type="PROSITE-ProRule" id="PRU00110"/>
    </source>
</evidence>